<evidence type="ECO:0000259" key="1">
    <source>
        <dbReference type="Pfam" id="PF13460"/>
    </source>
</evidence>
<keyword evidence="3" id="KW-1185">Reference proteome</keyword>
<organism evidence="2 3">
    <name type="scientific">Coccomyxa viridis</name>
    <dbReference type="NCBI Taxonomy" id="1274662"/>
    <lineage>
        <taxon>Eukaryota</taxon>
        <taxon>Viridiplantae</taxon>
        <taxon>Chlorophyta</taxon>
        <taxon>core chlorophytes</taxon>
        <taxon>Trebouxiophyceae</taxon>
        <taxon>Trebouxiophyceae incertae sedis</taxon>
        <taxon>Coccomyxaceae</taxon>
        <taxon>Coccomyxa</taxon>
    </lineage>
</organism>
<proteinExistence type="predicted"/>
<sequence>MRCQGLSPRAAGQIPRSLTPCLTRPAAARPSARQARRSCRVRAAQLDPDNASILVAGGGGVALAVTRRLKDMGSWVWMLQRSETRRGEIEGMMAILVRGDAMSQEDVEKAFDQIEEVDAVVSTIGGTPADPMADSQGNINLIEAAAKKGVKKFVLVTSIGTGDSKDAPPGQVYDVLKPVLLEKEKAEEALKGSCNTGSTMQWTIIRPGGLKSEPATGSGILTEDRSICGAINREDVADLVVKALFSDKADGKVLAAVDKSQLYGEPKVDVFQL</sequence>
<dbReference type="EMBL" id="CAXHTA020000008">
    <property type="protein sequence ID" value="CAL5223271.1"/>
    <property type="molecule type" value="Genomic_DNA"/>
</dbReference>
<evidence type="ECO:0000313" key="2">
    <source>
        <dbReference type="EMBL" id="CAL5223271.1"/>
    </source>
</evidence>
<dbReference type="Pfam" id="PF13460">
    <property type="entry name" value="NAD_binding_10"/>
    <property type="match status" value="1"/>
</dbReference>
<dbReference type="Proteomes" id="UP001497392">
    <property type="component" value="Unassembled WGS sequence"/>
</dbReference>
<dbReference type="InterPro" id="IPR036291">
    <property type="entry name" value="NAD(P)-bd_dom_sf"/>
</dbReference>
<protein>
    <submittedName>
        <fullName evidence="2">G5757 protein</fullName>
    </submittedName>
</protein>
<evidence type="ECO:0000313" key="3">
    <source>
        <dbReference type="Proteomes" id="UP001497392"/>
    </source>
</evidence>
<gene>
    <name evidence="2" type="primary">g5757</name>
    <name evidence="2" type="ORF">VP750_LOCUS4930</name>
</gene>
<reference evidence="2 3" key="1">
    <citation type="submission" date="2024-06" db="EMBL/GenBank/DDBJ databases">
        <authorList>
            <person name="Kraege A."/>
            <person name="Thomma B."/>
        </authorList>
    </citation>
    <scope>NUCLEOTIDE SEQUENCE [LARGE SCALE GENOMIC DNA]</scope>
</reference>
<comment type="caution">
    <text evidence="2">The sequence shown here is derived from an EMBL/GenBank/DDBJ whole genome shotgun (WGS) entry which is preliminary data.</text>
</comment>
<feature type="domain" description="NAD(P)-binding" evidence="1">
    <location>
        <begin position="58"/>
        <end position="245"/>
    </location>
</feature>
<accession>A0ABP1FUZ5</accession>
<dbReference type="Gene3D" id="3.40.50.720">
    <property type="entry name" value="NAD(P)-binding Rossmann-like Domain"/>
    <property type="match status" value="1"/>
</dbReference>
<dbReference type="SUPFAM" id="SSF51735">
    <property type="entry name" value="NAD(P)-binding Rossmann-fold domains"/>
    <property type="match status" value="1"/>
</dbReference>
<dbReference type="PANTHER" id="PTHR15020:SF45">
    <property type="entry name" value="NAD(P)-BINDING DOMAIN-CONTAINING PROTEIN"/>
    <property type="match status" value="1"/>
</dbReference>
<name>A0ABP1FUZ5_9CHLO</name>
<dbReference type="InterPro" id="IPR016040">
    <property type="entry name" value="NAD(P)-bd_dom"/>
</dbReference>
<dbReference type="PANTHER" id="PTHR15020">
    <property type="entry name" value="FLAVIN REDUCTASE-RELATED"/>
    <property type="match status" value="1"/>
</dbReference>
<dbReference type="CDD" id="cd05243">
    <property type="entry name" value="SDR_a5"/>
    <property type="match status" value="1"/>
</dbReference>